<dbReference type="EMBL" id="CP000360">
    <property type="protein sequence ID" value="ABF42654.1"/>
    <property type="molecule type" value="Genomic_DNA"/>
</dbReference>
<dbReference type="OrthoDB" id="9773828at2"/>
<evidence type="ECO:0000259" key="1">
    <source>
        <dbReference type="Pfam" id="PF00248"/>
    </source>
</evidence>
<dbReference type="EnsemblBacteria" id="ABF42654">
    <property type="protein sequence ID" value="ABF42654"/>
    <property type="gene ID" value="Acid345_3653"/>
</dbReference>
<dbReference type="PANTHER" id="PTHR43312">
    <property type="entry name" value="D-THREO-ALDOSE 1-DEHYDROGENASE"/>
    <property type="match status" value="1"/>
</dbReference>
<accession>Q1IKE6</accession>
<dbReference type="InterPro" id="IPR053135">
    <property type="entry name" value="AKR2_Oxidoreductase"/>
</dbReference>
<dbReference type="Pfam" id="PF00248">
    <property type="entry name" value="Aldo_ket_red"/>
    <property type="match status" value="1"/>
</dbReference>
<dbReference type="PANTHER" id="PTHR43312:SF1">
    <property type="entry name" value="NADP-DEPENDENT OXIDOREDUCTASE DOMAIN-CONTAINING PROTEIN"/>
    <property type="match status" value="1"/>
</dbReference>
<dbReference type="InterPro" id="IPR036812">
    <property type="entry name" value="NAD(P)_OxRdtase_dom_sf"/>
</dbReference>
<dbReference type="Gene3D" id="3.20.20.100">
    <property type="entry name" value="NADP-dependent oxidoreductase domain"/>
    <property type="match status" value="1"/>
</dbReference>
<evidence type="ECO:0000313" key="3">
    <source>
        <dbReference type="Proteomes" id="UP000002432"/>
    </source>
</evidence>
<protein>
    <submittedName>
        <fullName evidence="2">Aldo/keto reductase</fullName>
    </submittedName>
</protein>
<feature type="domain" description="NADP-dependent oxidoreductase" evidence="1">
    <location>
        <begin position="59"/>
        <end position="248"/>
    </location>
</feature>
<name>Q1IKE6_KORVE</name>
<dbReference type="Proteomes" id="UP000002432">
    <property type="component" value="Chromosome"/>
</dbReference>
<keyword evidence="3" id="KW-1185">Reference proteome</keyword>
<evidence type="ECO:0000313" key="2">
    <source>
        <dbReference type="EMBL" id="ABF42654.1"/>
    </source>
</evidence>
<dbReference type="InterPro" id="IPR023210">
    <property type="entry name" value="NADP_OxRdtase_dom"/>
</dbReference>
<dbReference type="InterPro" id="IPR006311">
    <property type="entry name" value="TAT_signal"/>
</dbReference>
<dbReference type="PROSITE" id="PS51318">
    <property type="entry name" value="TAT"/>
    <property type="match status" value="1"/>
</dbReference>
<dbReference type="SUPFAM" id="SSF51430">
    <property type="entry name" value="NAD(P)-linked oxidoreductase"/>
    <property type="match status" value="1"/>
</dbReference>
<dbReference type="CDD" id="cd19100">
    <property type="entry name" value="AKR_unchar"/>
    <property type="match status" value="1"/>
</dbReference>
<dbReference type="HOGENOM" id="CLU_023205_3_0_0"/>
<organism evidence="2 3">
    <name type="scientific">Koribacter versatilis (strain Ellin345)</name>
    <dbReference type="NCBI Taxonomy" id="204669"/>
    <lineage>
        <taxon>Bacteria</taxon>
        <taxon>Pseudomonadati</taxon>
        <taxon>Acidobacteriota</taxon>
        <taxon>Terriglobia</taxon>
        <taxon>Terriglobales</taxon>
        <taxon>Candidatus Korobacteraceae</taxon>
        <taxon>Candidatus Korobacter</taxon>
    </lineage>
</organism>
<dbReference type="STRING" id="204669.Acid345_3653"/>
<gene>
    <name evidence="2" type="ordered locus">Acid345_3653</name>
</gene>
<dbReference type="eggNOG" id="COG0667">
    <property type="taxonomic scope" value="Bacteria"/>
</dbReference>
<reference evidence="2 3" key="1">
    <citation type="journal article" date="2009" name="Appl. Environ. Microbiol.">
        <title>Three genomes from the phylum Acidobacteria provide insight into the lifestyles of these microorganisms in soils.</title>
        <authorList>
            <person name="Ward N.L."/>
            <person name="Challacombe J.F."/>
            <person name="Janssen P.H."/>
            <person name="Henrissat B."/>
            <person name="Coutinho P.M."/>
            <person name="Wu M."/>
            <person name="Xie G."/>
            <person name="Haft D.H."/>
            <person name="Sait M."/>
            <person name="Badger J."/>
            <person name="Barabote R.D."/>
            <person name="Bradley B."/>
            <person name="Brettin T.S."/>
            <person name="Brinkac L.M."/>
            <person name="Bruce D."/>
            <person name="Creasy T."/>
            <person name="Daugherty S.C."/>
            <person name="Davidsen T.M."/>
            <person name="DeBoy R.T."/>
            <person name="Detter J.C."/>
            <person name="Dodson R.J."/>
            <person name="Durkin A.S."/>
            <person name="Ganapathy A."/>
            <person name="Gwinn-Giglio M."/>
            <person name="Han C.S."/>
            <person name="Khouri H."/>
            <person name="Kiss H."/>
            <person name="Kothari S.P."/>
            <person name="Madupu R."/>
            <person name="Nelson K.E."/>
            <person name="Nelson W.C."/>
            <person name="Paulsen I."/>
            <person name="Penn K."/>
            <person name="Ren Q."/>
            <person name="Rosovitz M.J."/>
            <person name="Selengut J.D."/>
            <person name="Shrivastava S."/>
            <person name="Sullivan S.A."/>
            <person name="Tapia R."/>
            <person name="Thompson L.S."/>
            <person name="Watkins K.L."/>
            <person name="Yang Q."/>
            <person name="Yu C."/>
            <person name="Zafar N."/>
            <person name="Zhou L."/>
            <person name="Kuske C.R."/>
        </authorList>
    </citation>
    <scope>NUCLEOTIDE SEQUENCE [LARGE SCALE GENOMIC DNA]</scope>
    <source>
        <strain evidence="2 3">Ellin345</strain>
    </source>
</reference>
<dbReference type="RefSeq" id="WP_011524453.1">
    <property type="nucleotide sequence ID" value="NC_008009.1"/>
</dbReference>
<sequence>MSSDFDRRSFLKSAAIIGAGSIVPGKMTAMAQNTNSEKRSGGAIPRRKLGKTGIEVSALGMGGYHLGSAKTQKDAVEMVARAIDAGITFFDNAWDYHDGQSEEYLGSALKGKRQQVVVMTKVCTHGRDKNVAMQQLEQSLRRLQTDHLDVWQIHEVIYDNDPDLIFRPDGAIEALTLAKQQGKVRAVGFTGHKDPRIHLAMLAHNFPFDTIQMPLNCLDATFRSFEQHVLPEAQKRGIAVLGMKSMGGSGEIVTHGATRPDEALRYAMSLPVATTISGMESMEVLEQNIGIASGFQPMAANEMQSLRDQVKYWAADGRFERFKTTKMYDGAEGRKQHEYPPTSELPA</sequence>
<proteinExistence type="predicted"/>
<dbReference type="KEGG" id="aba:Acid345_3653"/>
<dbReference type="AlphaFoldDB" id="Q1IKE6"/>